<feature type="region of interest" description="Disordered" evidence="1">
    <location>
        <begin position="210"/>
        <end position="240"/>
    </location>
</feature>
<keyword evidence="3" id="KW-1185">Reference proteome</keyword>
<gene>
    <name evidence="2" type="ORF">BDA99DRAFT_555826</name>
</gene>
<feature type="compositionally biased region" description="Polar residues" evidence="1">
    <location>
        <begin position="210"/>
        <end position="233"/>
    </location>
</feature>
<protein>
    <submittedName>
        <fullName evidence="2">Uncharacterized protein</fullName>
    </submittedName>
</protein>
<name>A0AAD5PJQ9_9FUNG</name>
<reference evidence="2" key="1">
    <citation type="journal article" date="2022" name="IScience">
        <title>Evolution of zygomycete secretomes and the origins of terrestrial fungal ecologies.</title>
        <authorList>
            <person name="Chang Y."/>
            <person name="Wang Y."/>
            <person name="Mondo S."/>
            <person name="Ahrendt S."/>
            <person name="Andreopoulos W."/>
            <person name="Barry K."/>
            <person name="Beard J."/>
            <person name="Benny G.L."/>
            <person name="Blankenship S."/>
            <person name="Bonito G."/>
            <person name="Cuomo C."/>
            <person name="Desiro A."/>
            <person name="Gervers K.A."/>
            <person name="Hundley H."/>
            <person name="Kuo A."/>
            <person name="LaButti K."/>
            <person name="Lang B.F."/>
            <person name="Lipzen A."/>
            <person name="O'Donnell K."/>
            <person name="Pangilinan J."/>
            <person name="Reynolds N."/>
            <person name="Sandor L."/>
            <person name="Smith M.E."/>
            <person name="Tsang A."/>
            <person name="Grigoriev I.V."/>
            <person name="Stajich J.E."/>
            <person name="Spatafora J.W."/>
        </authorList>
    </citation>
    <scope>NUCLEOTIDE SEQUENCE</scope>
    <source>
        <strain evidence="2">RSA 2281</strain>
    </source>
</reference>
<evidence type="ECO:0000256" key="1">
    <source>
        <dbReference type="SAM" id="MobiDB-lite"/>
    </source>
</evidence>
<comment type="caution">
    <text evidence="2">The sequence shown here is derived from an EMBL/GenBank/DDBJ whole genome shotgun (WGS) entry which is preliminary data.</text>
</comment>
<sequence>MSSETHTTTTDNSNTRSNIGDSWQIILQDNADAFDRVRFEDPYDRFHDFALSHTKNTPNYLQATTNNCYNKHSNDLEVHGSIILIECPGLVYFTYYRVEWLPSGPEHNGINFGKFVNQRTSKTTGNMALPRQLGTHQYRIGLWPALRIYRTFIPPVLEYDGQAITTLYATQKDKIDNAQKGCIKMTLNRNAATHFLAIVPMVPADLPSMHTRTSSNIKRSISPSNIKLKNGINNPPEDPLEQAISQKRNEECGHPAANREHFTNCPLMEEVLDELKATFAGINCWIVLIRRALREIDRLSHSEEDYEEDEPEPEEIPLPSQVTSNSIQEGN</sequence>
<feature type="compositionally biased region" description="Acidic residues" evidence="1">
    <location>
        <begin position="304"/>
        <end position="315"/>
    </location>
</feature>
<accession>A0AAD5PJQ9</accession>
<feature type="region of interest" description="Disordered" evidence="1">
    <location>
        <begin position="301"/>
        <end position="331"/>
    </location>
</feature>
<evidence type="ECO:0000313" key="3">
    <source>
        <dbReference type="Proteomes" id="UP001209540"/>
    </source>
</evidence>
<dbReference type="AlphaFoldDB" id="A0AAD5PJQ9"/>
<organism evidence="2 3">
    <name type="scientific">Phascolomyces articulosus</name>
    <dbReference type="NCBI Taxonomy" id="60185"/>
    <lineage>
        <taxon>Eukaryota</taxon>
        <taxon>Fungi</taxon>
        <taxon>Fungi incertae sedis</taxon>
        <taxon>Mucoromycota</taxon>
        <taxon>Mucoromycotina</taxon>
        <taxon>Mucoromycetes</taxon>
        <taxon>Mucorales</taxon>
        <taxon>Lichtheimiaceae</taxon>
        <taxon>Phascolomyces</taxon>
    </lineage>
</organism>
<proteinExistence type="predicted"/>
<reference evidence="2" key="2">
    <citation type="submission" date="2023-02" db="EMBL/GenBank/DDBJ databases">
        <authorList>
            <consortium name="DOE Joint Genome Institute"/>
            <person name="Mondo S.J."/>
            <person name="Chang Y."/>
            <person name="Wang Y."/>
            <person name="Ahrendt S."/>
            <person name="Andreopoulos W."/>
            <person name="Barry K."/>
            <person name="Beard J."/>
            <person name="Benny G.L."/>
            <person name="Blankenship S."/>
            <person name="Bonito G."/>
            <person name="Cuomo C."/>
            <person name="Desiro A."/>
            <person name="Gervers K.A."/>
            <person name="Hundley H."/>
            <person name="Kuo A."/>
            <person name="LaButti K."/>
            <person name="Lang B.F."/>
            <person name="Lipzen A."/>
            <person name="O'Donnell K."/>
            <person name="Pangilinan J."/>
            <person name="Reynolds N."/>
            <person name="Sandor L."/>
            <person name="Smith M.W."/>
            <person name="Tsang A."/>
            <person name="Grigoriev I.V."/>
            <person name="Stajich J.E."/>
            <person name="Spatafora J.W."/>
        </authorList>
    </citation>
    <scope>NUCLEOTIDE SEQUENCE</scope>
    <source>
        <strain evidence="2">RSA 2281</strain>
    </source>
</reference>
<feature type="compositionally biased region" description="Polar residues" evidence="1">
    <location>
        <begin position="320"/>
        <end position="331"/>
    </location>
</feature>
<evidence type="ECO:0000313" key="2">
    <source>
        <dbReference type="EMBL" id="KAI9274388.1"/>
    </source>
</evidence>
<dbReference type="Proteomes" id="UP001209540">
    <property type="component" value="Unassembled WGS sequence"/>
</dbReference>
<dbReference type="EMBL" id="JAIXMP010000004">
    <property type="protein sequence ID" value="KAI9274388.1"/>
    <property type="molecule type" value="Genomic_DNA"/>
</dbReference>